<dbReference type="GO" id="GO:0006508">
    <property type="term" value="P:proteolysis"/>
    <property type="evidence" value="ECO:0007669"/>
    <property type="project" value="InterPro"/>
</dbReference>
<sequence>MYQKYRLSNGVRVVLEKIPHVKSVSLGFWIKTGSINENIKNNGITHFIEHMLFKGTKNRTAKEIAESIDDIGGQLNAFTSKECTCYYAKVLDAHVNVAVDVLTDMLFNSTFRSTEIEKEKSVVLEEINMYEDSPEDNAHDLLSKTVFYGHSLGLPVLGNGDTVNSFDKKTLLNYIETNYTVENMVVSVAGSFDEEALLQLLEEKFKNFINKKNKNELEKQPKFIANTTIKYKDIEQLHLCIGLQGIPLTSKHYYPLLLMNAVFGGSMSSRLFQNIREDKGLAYSVFSYPSFYKNIGLFTIYAGINPSQLKEVMKLIKGEIKKIKNYGLTKTELSKAKEQLKGNYILGLESTSSRMLGIGKSELFLNKIYSQKEILQKIDNVTMEDINNVIDMIFVLNNAAISAVGKIDEQTDISTILKS</sequence>
<dbReference type="InterPro" id="IPR011249">
    <property type="entry name" value="Metalloenz_LuxS/M16"/>
</dbReference>
<dbReference type="OrthoDB" id="9811314at2"/>
<evidence type="ECO:0000256" key="1">
    <source>
        <dbReference type="ARBA" id="ARBA00007261"/>
    </source>
</evidence>
<dbReference type="KEGG" id="crs:FQB35_07460"/>
<feature type="domain" description="Peptidase M16 N-terminal" evidence="3">
    <location>
        <begin position="12"/>
        <end position="158"/>
    </location>
</feature>
<organism evidence="5 6">
    <name type="scientific">Crassaminicella thermophila</name>
    <dbReference type="NCBI Taxonomy" id="2599308"/>
    <lineage>
        <taxon>Bacteria</taxon>
        <taxon>Bacillati</taxon>
        <taxon>Bacillota</taxon>
        <taxon>Clostridia</taxon>
        <taxon>Eubacteriales</taxon>
        <taxon>Clostridiaceae</taxon>
        <taxon>Crassaminicella</taxon>
    </lineage>
</organism>
<evidence type="ECO:0000259" key="3">
    <source>
        <dbReference type="Pfam" id="PF00675"/>
    </source>
</evidence>
<name>A0A5C0SFT5_CRATE</name>
<dbReference type="InterPro" id="IPR007863">
    <property type="entry name" value="Peptidase_M16_C"/>
</dbReference>
<dbReference type="Pfam" id="PF00675">
    <property type="entry name" value="Peptidase_M16"/>
    <property type="match status" value="1"/>
</dbReference>
<dbReference type="EMBL" id="CP042243">
    <property type="protein sequence ID" value="QEK12224.1"/>
    <property type="molecule type" value="Genomic_DNA"/>
</dbReference>
<dbReference type="PROSITE" id="PS00143">
    <property type="entry name" value="INSULINASE"/>
    <property type="match status" value="1"/>
</dbReference>
<keyword evidence="6" id="KW-1185">Reference proteome</keyword>
<dbReference type="InterPro" id="IPR011765">
    <property type="entry name" value="Pept_M16_N"/>
</dbReference>
<dbReference type="GO" id="GO:0004222">
    <property type="term" value="F:metalloendopeptidase activity"/>
    <property type="evidence" value="ECO:0007669"/>
    <property type="project" value="InterPro"/>
</dbReference>
<reference evidence="5 6" key="1">
    <citation type="submission" date="2019-07" db="EMBL/GenBank/DDBJ databases">
        <title>Complete genome of Crassaminicella thermophila SY095.</title>
        <authorList>
            <person name="Li X."/>
        </authorList>
    </citation>
    <scope>NUCLEOTIDE SEQUENCE [LARGE SCALE GENOMIC DNA]</scope>
    <source>
        <strain evidence="5 6">SY095</strain>
    </source>
</reference>
<feature type="domain" description="Peptidase M16 C-terminal" evidence="4">
    <location>
        <begin position="166"/>
        <end position="340"/>
    </location>
</feature>
<evidence type="ECO:0000313" key="5">
    <source>
        <dbReference type="EMBL" id="QEK12224.1"/>
    </source>
</evidence>
<dbReference type="SUPFAM" id="SSF63411">
    <property type="entry name" value="LuxS/MPP-like metallohydrolase"/>
    <property type="match status" value="2"/>
</dbReference>
<dbReference type="GO" id="GO:0046872">
    <property type="term" value="F:metal ion binding"/>
    <property type="evidence" value="ECO:0007669"/>
    <property type="project" value="InterPro"/>
</dbReference>
<dbReference type="FunFam" id="3.30.830.10:FF:000008">
    <property type="entry name" value="Mitochondrial-processing peptidase subunit beta"/>
    <property type="match status" value="1"/>
</dbReference>
<dbReference type="InterPro" id="IPR050361">
    <property type="entry name" value="MPP/UQCRC_Complex"/>
</dbReference>
<evidence type="ECO:0000313" key="6">
    <source>
        <dbReference type="Proteomes" id="UP000324646"/>
    </source>
</evidence>
<evidence type="ECO:0000256" key="2">
    <source>
        <dbReference type="RuleBase" id="RU004447"/>
    </source>
</evidence>
<dbReference type="AlphaFoldDB" id="A0A5C0SFT5"/>
<gene>
    <name evidence="5" type="ORF">FQB35_07460</name>
</gene>
<dbReference type="Gene3D" id="3.30.830.10">
    <property type="entry name" value="Metalloenzyme, LuxS/M16 peptidase-like"/>
    <property type="match status" value="2"/>
</dbReference>
<accession>A0A5C0SFT5</accession>
<dbReference type="Pfam" id="PF05193">
    <property type="entry name" value="Peptidase_M16_C"/>
    <property type="match status" value="1"/>
</dbReference>
<comment type="similarity">
    <text evidence="1 2">Belongs to the peptidase M16 family.</text>
</comment>
<evidence type="ECO:0000259" key="4">
    <source>
        <dbReference type="Pfam" id="PF05193"/>
    </source>
</evidence>
<proteinExistence type="inferred from homology"/>
<dbReference type="InterPro" id="IPR001431">
    <property type="entry name" value="Pept_M16_Zn_BS"/>
</dbReference>
<dbReference type="RefSeq" id="WP_148809379.1">
    <property type="nucleotide sequence ID" value="NZ_CP042243.1"/>
</dbReference>
<dbReference type="Proteomes" id="UP000324646">
    <property type="component" value="Chromosome"/>
</dbReference>
<dbReference type="PANTHER" id="PTHR11851">
    <property type="entry name" value="METALLOPROTEASE"/>
    <property type="match status" value="1"/>
</dbReference>
<protein>
    <submittedName>
        <fullName evidence="5">Insulinase family protein</fullName>
    </submittedName>
</protein>
<dbReference type="PANTHER" id="PTHR11851:SF49">
    <property type="entry name" value="MITOCHONDRIAL-PROCESSING PEPTIDASE SUBUNIT ALPHA"/>
    <property type="match status" value="1"/>
</dbReference>